<dbReference type="SUPFAM" id="SSF56349">
    <property type="entry name" value="DNA breaking-rejoining enzymes"/>
    <property type="match status" value="1"/>
</dbReference>
<evidence type="ECO:0000313" key="3">
    <source>
        <dbReference type="EMBL" id="SDU16243.1"/>
    </source>
</evidence>
<dbReference type="GO" id="GO:0003677">
    <property type="term" value="F:DNA binding"/>
    <property type="evidence" value="ECO:0007669"/>
    <property type="project" value="InterPro"/>
</dbReference>
<gene>
    <name evidence="3" type="ORF">SAMN04490197_3406</name>
</gene>
<keyword evidence="4" id="KW-1185">Reference proteome</keyword>
<dbReference type="Pfam" id="PF00589">
    <property type="entry name" value="Phage_integrase"/>
    <property type="match status" value="1"/>
</dbReference>
<dbReference type="AlphaFoldDB" id="A0A1H2G9C2"/>
<evidence type="ECO:0000259" key="2">
    <source>
        <dbReference type="Pfam" id="PF00589"/>
    </source>
</evidence>
<evidence type="ECO:0000313" key="4">
    <source>
        <dbReference type="Proteomes" id="UP000183653"/>
    </source>
</evidence>
<evidence type="ECO:0000256" key="1">
    <source>
        <dbReference type="ARBA" id="ARBA00023172"/>
    </source>
</evidence>
<feature type="domain" description="Tyr recombinase" evidence="2">
    <location>
        <begin position="566"/>
        <end position="620"/>
    </location>
</feature>
<organism evidence="3 4">
    <name type="scientific">Pseudomonas orientalis</name>
    <dbReference type="NCBI Taxonomy" id="76758"/>
    <lineage>
        <taxon>Bacteria</taxon>
        <taxon>Pseudomonadati</taxon>
        <taxon>Pseudomonadota</taxon>
        <taxon>Gammaproteobacteria</taxon>
        <taxon>Pseudomonadales</taxon>
        <taxon>Pseudomonadaceae</taxon>
        <taxon>Pseudomonas</taxon>
    </lineage>
</organism>
<reference evidence="3 4" key="1">
    <citation type="submission" date="2016-10" db="EMBL/GenBank/DDBJ databases">
        <authorList>
            <person name="Varghese N."/>
            <person name="Submissions S."/>
        </authorList>
    </citation>
    <scope>NUCLEOTIDE SEQUENCE [LARGE SCALE GENOMIC DNA]</scope>
    <source>
        <strain evidence="3 4">BS2775</strain>
    </source>
</reference>
<proteinExistence type="predicted"/>
<dbReference type="InterPro" id="IPR013762">
    <property type="entry name" value="Integrase-like_cat_sf"/>
</dbReference>
<dbReference type="Proteomes" id="UP000183653">
    <property type="component" value="Chromosome I"/>
</dbReference>
<accession>A0A1H2G9C2</accession>
<dbReference type="InterPro" id="IPR011010">
    <property type="entry name" value="DNA_brk_join_enz"/>
</dbReference>
<dbReference type="EMBL" id="LT629782">
    <property type="protein sequence ID" value="SDU16243.1"/>
    <property type="molecule type" value="Genomic_DNA"/>
</dbReference>
<protein>
    <submittedName>
        <fullName evidence="3">Phage integrase family protein</fullName>
    </submittedName>
</protein>
<sequence length="791" mass="88419">MNISERAVESGKIFRWLKELEENPLQYYQVELSDNSSGTYAPLMLSESYVAGKDLDPSVKMFELAEQKLILNMLIDGVIHQGETAAGCNWRLKLLGWYKSLSQEEKLALPIFGNKLKLSKSVVPAFVKEAIKSGYSRYESVRLAYDDINADLQSLGTASASYMTVKERIESKGEFVPQENALVDFKRLQMLDFAALDGLEKSSEDRPFNDLKHAFATASLGTTSDSGASNYHEGFKWLTRLLTGQGFSGMEPLTEFLDPFSLPLFRSYLERHIVEGTLSPITATTLVSAVRSTLTTIKNIKGYAGSDFINCQGFDADRVTDAYRPYSSAERVRISTSVNEDIEHYNTLAQPYQRSGIGEDPIDAKGSLRPGCNTLENARWIFENKLGCVHVGYDQKDSEDPHVRAFLSIVSRSGMGLREIVERWGVHYLVDAQVITPYAIKLAQVTGLNADSIKLLDVDDYEPKHPLTGRPCLRYWKERSDGEKLMHLDIFEADITWLTTSQSYAVAQIFEDIKALTAKIRVSAPQVMRDKLFIWQSSARKSFMEIKSFATGKDGALGVAFAAYGKRKGFVDSNGQPLNLTPARLRPSFISELVERDVPVREIQLILGHKHIETTLAYLDRMDFNYIARSKLDVALRELHESAAELADSLSSSKAEANLIDVVNLDGPQVVFKTPLASCRNIFNPPEFIKKLSSYVPGSPCALYNMCLGCENVLLTASNLPELFAMERDYLTLNEISRIMDTPYGRVVRENLALLDGILHSKSDFTPEELAEGRRLSEFVDTTVLVDGVAM</sequence>
<dbReference type="OrthoDB" id="6652000at2"/>
<dbReference type="GO" id="GO:0006310">
    <property type="term" value="P:DNA recombination"/>
    <property type="evidence" value="ECO:0007669"/>
    <property type="project" value="UniProtKB-KW"/>
</dbReference>
<name>A0A1H2G9C2_9PSED</name>
<dbReference type="GO" id="GO:0015074">
    <property type="term" value="P:DNA integration"/>
    <property type="evidence" value="ECO:0007669"/>
    <property type="project" value="InterPro"/>
</dbReference>
<keyword evidence="1" id="KW-0233">DNA recombination</keyword>
<dbReference type="Gene3D" id="1.10.443.10">
    <property type="entry name" value="Intergrase catalytic core"/>
    <property type="match status" value="1"/>
</dbReference>
<dbReference type="InterPro" id="IPR002104">
    <property type="entry name" value="Integrase_catalytic"/>
</dbReference>
<dbReference type="RefSeq" id="WP_057723441.1">
    <property type="nucleotide sequence ID" value="NZ_JYLM01000004.1"/>
</dbReference>